<sequence length="411" mass="46482">MNTPIQDDVRHVVSGLNQFAIDLYRQLGDDRHRQFFFSPYSIACAFGMTLVGAKEKTAQEIAEVLHLSIPQPRIHQAFAELFAITNPEGIQFNLANRLWCQEGYHLLPEAIQILDDGYQSPIGRVDFQNPRTACARINQWVQEETRGKIKRLVDDLPERTRMILTNAIYFAADWMSEFDDNRTKDAYFHVASGRTTNIQMMRQTGQFPYAEHPLGQVVQLPYRGLSQELDCSLLSEEDVDEEWKIPHISVPSPSDFAMTVILPRELGQLLELECHLEEVVAISASYMETRRVRLEIPRFKMSSLEFLAEPLSNLGMKQVFDLSHANFQGFSHDPEGLFVSEAVHQAEIEVNETGTVAAAATAVMLLGGSAQIEQPIHFRANHPFAFLISDKQTGLIHFMGRETCPDSSVST</sequence>
<name>A0A2S8FIL4_9BACT</name>
<feature type="domain" description="Serpin" evidence="2">
    <location>
        <begin position="21"/>
        <end position="405"/>
    </location>
</feature>
<dbReference type="GO" id="GO:0005615">
    <property type="term" value="C:extracellular space"/>
    <property type="evidence" value="ECO:0007669"/>
    <property type="project" value="InterPro"/>
</dbReference>
<dbReference type="GO" id="GO:0004867">
    <property type="term" value="F:serine-type endopeptidase inhibitor activity"/>
    <property type="evidence" value="ECO:0007669"/>
    <property type="project" value="InterPro"/>
</dbReference>
<dbReference type="AlphaFoldDB" id="A0A2S8FIL4"/>
<evidence type="ECO:0000256" key="1">
    <source>
        <dbReference type="RuleBase" id="RU000411"/>
    </source>
</evidence>
<dbReference type="SMART" id="SM00093">
    <property type="entry name" value="SERPIN"/>
    <property type="match status" value="1"/>
</dbReference>
<evidence type="ECO:0000313" key="3">
    <source>
        <dbReference type="EMBL" id="PQO31890.1"/>
    </source>
</evidence>
<protein>
    <recommendedName>
        <fullName evidence="2">Serpin domain-containing protein</fullName>
    </recommendedName>
</protein>
<comment type="caution">
    <text evidence="3">The sequence shown here is derived from an EMBL/GenBank/DDBJ whole genome shotgun (WGS) entry which is preliminary data.</text>
</comment>
<organism evidence="3 4">
    <name type="scientific">Blastopirellula marina</name>
    <dbReference type="NCBI Taxonomy" id="124"/>
    <lineage>
        <taxon>Bacteria</taxon>
        <taxon>Pseudomonadati</taxon>
        <taxon>Planctomycetota</taxon>
        <taxon>Planctomycetia</taxon>
        <taxon>Pirellulales</taxon>
        <taxon>Pirellulaceae</taxon>
        <taxon>Blastopirellula</taxon>
    </lineage>
</organism>
<dbReference type="OrthoDB" id="9764871at2"/>
<dbReference type="InterPro" id="IPR000215">
    <property type="entry name" value="Serpin_fam"/>
</dbReference>
<accession>A0A2S8FIL4</accession>
<dbReference type="PANTHER" id="PTHR11461">
    <property type="entry name" value="SERINE PROTEASE INHIBITOR, SERPIN"/>
    <property type="match status" value="1"/>
</dbReference>
<dbReference type="Gene3D" id="3.30.497.10">
    <property type="entry name" value="Antithrombin, subunit I, domain 2"/>
    <property type="match status" value="1"/>
</dbReference>
<dbReference type="EMBL" id="PUHY01000012">
    <property type="protein sequence ID" value="PQO31890.1"/>
    <property type="molecule type" value="Genomic_DNA"/>
</dbReference>
<dbReference type="RefSeq" id="WP_105330903.1">
    <property type="nucleotide sequence ID" value="NZ_PUHY01000012.1"/>
</dbReference>
<reference evidence="3 4" key="1">
    <citation type="submission" date="2018-02" db="EMBL/GenBank/DDBJ databases">
        <title>Comparative genomes isolates from brazilian mangrove.</title>
        <authorList>
            <person name="Araujo J.E."/>
            <person name="Taketani R.G."/>
            <person name="Silva M.C.P."/>
            <person name="Loureco M.V."/>
            <person name="Andreote F.D."/>
        </authorList>
    </citation>
    <scope>NUCLEOTIDE SEQUENCE [LARGE SCALE GENOMIC DNA]</scope>
    <source>
        <strain evidence="3 4">Hex-1 MGV</strain>
    </source>
</reference>
<dbReference type="Pfam" id="PF00079">
    <property type="entry name" value="Serpin"/>
    <property type="match status" value="2"/>
</dbReference>
<dbReference type="CDD" id="cd19590">
    <property type="entry name" value="serpin_thermopin-like"/>
    <property type="match status" value="1"/>
</dbReference>
<dbReference type="InterPro" id="IPR023796">
    <property type="entry name" value="Serpin_dom"/>
</dbReference>
<evidence type="ECO:0000259" key="2">
    <source>
        <dbReference type="SMART" id="SM00093"/>
    </source>
</evidence>
<dbReference type="InterPro" id="IPR042185">
    <property type="entry name" value="Serpin_sf_2"/>
</dbReference>
<dbReference type="InterPro" id="IPR042178">
    <property type="entry name" value="Serpin_sf_1"/>
</dbReference>
<proteinExistence type="inferred from homology"/>
<dbReference type="Gene3D" id="2.30.39.10">
    <property type="entry name" value="Alpha-1-antitrypsin, domain 1"/>
    <property type="match status" value="1"/>
</dbReference>
<evidence type="ECO:0000313" key="4">
    <source>
        <dbReference type="Proteomes" id="UP000238322"/>
    </source>
</evidence>
<gene>
    <name evidence="3" type="ORF">C5Y83_16665</name>
</gene>
<comment type="similarity">
    <text evidence="1">Belongs to the serpin family.</text>
</comment>
<dbReference type="InterPro" id="IPR036186">
    <property type="entry name" value="Serpin_sf"/>
</dbReference>
<dbReference type="SUPFAM" id="SSF56574">
    <property type="entry name" value="Serpins"/>
    <property type="match status" value="1"/>
</dbReference>
<dbReference type="Proteomes" id="UP000238322">
    <property type="component" value="Unassembled WGS sequence"/>
</dbReference>
<dbReference type="PANTHER" id="PTHR11461:SF211">
    <property type="entry name" value="GH10112P-RELATED"/>
    <property type="match status" value="1"/>
</dbReference>